<organism evidence="1">
    <name type="scientific">Aphanomyces astaci</name>
    <name type="common">Crayfish plague agent</name>
    <dbReference type="NCBI Taxonomy" id="112090"/>
    <lineage>
        <taxon>Eukaryota</taxon>
        <taxon>Sar</taxon>
        <taxon>Stramenopiles</taxon>
        <taxon>Oomycota</taxon>
        <taxon>Saprolegniomycetes</taxon>
        <taxon>Saprolegniales</taxon>
        <taxon>Verrucalvaceae</taxon>
        <taxon>Aphanomyces</taxon>
    </lineage>
</organism>
<dbReference type="EMBL" id="KI913114">
    <property type="protein sequence ID" value="ETV89022.1"/>
    <property type="molecule type" value="Genomic_DNA"/>
</dbReference>
<dbReference type="GeneID" id="20802422"/>
<evidence type="ECO:0000313" key="1">
    <source>
        <dbReference type="EMBL" id="ETV89022.1"/>
    </source>
</evidence>
<name>W4HAP0_APHAT</name>
<reference evidence="1" key="1">
    <citation type="submission" date="2013-12" db="EMBL/GenBank/DDBJ databases">
        <title>The Genome Sequence of Aphanomyces astaci APO3.</title>
        <authorList>
            <consortium name="The Broad Institute Genomics Platform"/>
            <person name="Russ C."/>
            <person name="Tyler B."/>
            <person name="van West P."/>
            <person name="Dieguez-Uribeondo J."/>
            <person name="Young S.K."/>
            <person name="Zeng Q."/>
            <person name="Gargeya S."/>
            <person name="Fitzgerald M."/>
            <person name="Abouelleil A."/>
            <person name="Alvarado L."/>
            <person name="Chapman S.B."/>
            <person name="Gainer-Dewar J."/>
            <person name="Goldberg J."/>
            <person name="Griggs A."/>
            <person name="Gujja S."/>
            <person name="Hansen M."/>
            <person name="Howarth C."/>
            <person name="Imamovic A."/>
            <person name="Ireland A."/>
            <person name="Larimer J."/>
            <person name="McCowan C."/>
            <person name="Murphy C."/>
            <person name="Pearson M."/>
            <person name="Poon T.W."/>
            <person name="Priest M."/>
            <person name="Roberts A."/>
            <person name="Saif S."/>
            <person name="Shea T."/>
            <person name="Sykes S."/>
            <person name="Wortman J."/>
            <person name="Nusbaum C."/>
            <person name="Birren B."/>
        </authorList>
    </citation>
    <scope>NUCLEOTIDE SEQUENCE [LARGE SCALE GENOMIC DNA]</scope>
    <source>
        <strain evidence="1">APO3</strain>
    </source>
</reference>
<dbReference type="VEuPathDB" id="FungiDB:H257_00426"/>
<sequence length="121" mass="12901">MSTNSDFTIEGARRSRILDSTRLGYLPGIKQDRFDKSLGRLLSSLQRLAAGSDKKANDIGTHSIRKGSATFVSSDSTGGPSIVSVCLRCGVVGPWAMLWSVIFGTKPLAINLLVVLFAGSQ</sequence>
<accession>W4HAP0</accession>
<dbReference type="RefSeq" id="XP_009821422.1">
    <property type="nucleotide sequence ID" value="XM_009823120.1"/>
</dbReference>
<dbReference type="AlphaFoldDB" id="W4HAP0"/>
<protein>
    <submittedName>
        <fullName evidence="1">Uncharacterized protein</fullName>
    </submittedName>
</protein>
<gene>
    <name evidence="1" type="ORF">H257_00426</name>
</gene>
<proteinExistence type="predicted"/>